<keyword evidence="4" id="KW-1185">Reference proteome</keyword>
<dbReference type="PANTHER" id="PTHR47837:SF2">
    <property type="entry name" value="GTP PYROPHOSPHOKINASE YWAC"/>
    <property type="match status" value="1"/>
</dbReference>
<sequence length="249" mass="29642">MKEELEINPNHFKDRKKELLRFLMGYKFALEQLKTKIDLLKSEFKHIHDYNPIEHVTSRVKTPESIMRKAQKKGCPLTLESIRKNIRDIAGLRITCSFESDIYVIHRMLEEHGDVNIIEEKDYINNPKGNGYRSLHLIVEVPVFMTDREQRVLVEIQIRTIAMDFWASLEHKIFYKYNREIPEHIKHELAEAAEVAHMLDKKMEALHTEVNLIKSNQEEDEEVETIQINDEQFRFPVAFINRLTQVNWM</sequence>
<dbReference type="OrthoDB" id="9789634at2"/>
<accession>K0IZT1</accession>
<dbReference type="GO" id="GO:0015970">
    <property type="term" value="P:guanosine tetraphosphate biosynthetic process"/>
    <property type="evidence" value="ECO:0007669"/>
    <property type="project" value="UniProtKB-UniPathway"/>
</dbReference>
<dbReference type="UniPathway" id="UPA00908">
    <property type="reaction ID" value="UER00884"/>
</dbReference>
<protein>
    <recommendedName>
        <fullName evidence="2">RelA/SpoT domain-containing protein</fullName>
    </recommendedName>
</protein>
<proteinExistence type="predicted"/>
<dbReference type="KEGG" id="axl:AXY_19380"/>
<dbReference type="Gene3D" id="1.10.287.860">
    <property type="entry name" value="Nucleotidyltransferase"/>
    <property type="match status" value="1"/>
</dbReference>
<dbReference type="InterPro" id="IPR043519">
    <property type="entry name" value="NT_sf"/>
</dbReference>
<dbReference type="Proteomes" id="UP000006294">
    <property type="component" value="Chromosome"/>
</dbReference>
<dbReference type="PANTHER" id="PTHR47837">
    <property type="entry name" value="GTP PYROPHOSPHOKINASE YJBM"/>
    <property type="match status" value="1"/>
</dbReference>
<dbReference type="RefSeq" id="WP_015010657.1">
    <property type="nucleotide sequence ID" value="NC_018704.1"/>
</dbReference>
<reference evidence="3 4" key="1">
    <citation type="submission" date="2011-01" db="EMBL/GenBank/DDBJ databases">
        <title>Whole genome sequence of Amphibacillus xylinus NBRC 15112.</title>
        <authorList>
            <person name="Nakazawa H."/>
            <person name="Katano Y."/>
            <person name="Nakamura S."/>
            <person name="Sasagawa M."/>
            <person name="Fukada J."/>
            <person name="Arai T."/>
            <person name="Sasakura N."/>
            <person name="Mochizuki D."/>
            <person name="Hosoyama A."/>
            <person name="Harada K."/>
            <person name="Horikawa H."/>
            <person name="Kato Y."/>
            <person name="Harada T."/>
            <person name="Sasaki K."/>
            <person name="Sekiguchi M."/>
            <person name="Hodoyama M."/>
            <person name="Nishiko R."/>
            <person name="Narita H."/>
            <person name="Hanamaki A."/>
            <person name="Hata C."/>
            <person name="Konno Y."/>
            <person name="Niimura Y."/>
            <person name="Yamazaki S."/>
            <person name="Fujita N."/>
        </authorList>
    </citation>
    <scope>NUCLEOTIDE SEQUENCE [LARGE SCALE GENOMIC DNA]</scope>
    <source>
        <strain evidence="4">ATCC 51415 / DSM 6626 / JCM 7361 / LMG 17667 / NBRC 15112 / Ep01</strain>
    </source>
</reference>
<dbReference type="InterPro" id="IPR007685">
    <property type="entry name" value="RelA_SpoT"/>
</dbReference>
<evidence type="ECO:0000256" key="1">
    <source>
        <dbReference type="ARBA" id="ARBA00004976"/>
    </source>
</evidence>
<evidence type="ECO:0000313" key="3">
    <source>
        <dbReference type="EMBL" id="BAM48070.1"/>
    </source>
</evidence>
<dbReference type="EMBL" id="AP012050">
    <property type="protein sequence ID" value="BAM48070.1"/>
    <property type="molecule type" value="Genomic_DNA"/>
</dbReference>
<evidence type="ECO:0000313" key="4">
    <source>
        <dbReference type="Proteomes" id="UP000006294"/>
    </source>
</evidence>
<dbReference type="AlphaFoldDB" id="K0IZT1"/>
<dbReference type="Gene3D" id="3.30.460.10">
    <property type="entry name" value="Beta Polymerase, domain 2"/>
    <property type="match status" value="1"/>
</dbReference>
<name>K0IZT1_AMPXN</name>
<dbReference type="eggNOG" id="COG2357">
    <property type="taxonomic scope" value="Bacteria"/>
</dbReference>
<feature type="domain" description="RelA/SpoT" evidence="2">
    <location>
        <begin position="58"/>
        <end position="181"/>
    </location>
</feature>
<dbReference type="SUPFAM" id="SSF81301">
    <property type="entry name" value="Nucleotidyltransferase"/>
    <property type="match status" value="1"/>
</dbReference>
<organism evidence="3 4">
    <name type="scientific">Amphibacillus xylanus (strain ATCC 51415 / DSM 6626 / JCM 7361 / LMG 17667 / NBRC 15112 / Ep01)</name>
    <dbReference type="NCBI Taxonomy" id="698758"/>
    <lineage>
        <taxon>Bacteria</taxon>
        <taxon>Bacillati</taxon>
        <taxon>Bacillota</taxon>
        <taxon>Bacilli</taxon>
        <taxon>Bacillales</taxon>
        <taxon>Bacillaceae</taxon>
        <taxon>Amphibacillus</taxon>
    </lineage>
</organism>
<dbReference type="HOGENOM" id="CLU_077095_1_1_9"/>
<dbReference type="SMART" id="SM00954">
    <property type="entry name" value="RelA_SpoT"/>
    <property type="match status" value="1"/>
</dbReference>
<evidence type="ECO:0000259" key="2">
    <source>
        <dbReference type="SMART" id="SM00954"/>
    </source>
</evidence>
<dbReference type="STRING" id="698758.AXY_19380"/>
<dbReference type="CDD" id="cd05399">
    <property type="entry name" value="NT_Rel-Spo_like"/>
    <property type="match status" value="1"/>
</dbReference>
<comment type="pathway">
    <text evidence="1">Purine metabolism; ppGpp biosynthesis; ppGpp from GTP: step 1/2.</text>
</comment>
<dbReference type="PATRIC" id="fig|698758.3.peg.1939"/>
<dbReference type="Pfam" id="PF04607">
    <property type="entry name" value="RelA_SpoT"/>
    <property type="match status" value="1"/>
</dbReference>
<gene>
    <name evidence="3" type="ordered locus">AXY_19380</name>
</gene>
<dbReference type="InterPro" id="IPR052366">
    <property type="entry name" value="GTP_Pyrophosphokinase"/>
</dbReference>